<evidence type="ECO:0000313" key="2">
    <source>
        <dbReference type="EMBL" id="MDN0026270.1"/>
    </source>
</evidence>
<dbReference type="Proteomes" id="UP001168478">
    <property type="component" value="Unassembled WGS sequence"/>
</dbReference>
<proteinExistence type="predicted"/>
<dbReference type="RefSeq" id="WP_087405488.1">
    <property type="nucleotide sequence ID" value="NZ_JAUEIF010000014.1"/>
</dbReference>
<accession>A0AAW7JWQ1</accession>
<name>A0AAW7JWQ1_9BACT</name>
<sequence length="154" mass="17746">MNEILVTIGSIIGTLGGWEAVKYLINRKSNKTIAEANAFEVQRNALLEDYKRVQGEVDVLKKKVDELYEKLHSLENERLDLIRENNELRLQLKEAEKHVCLQPDDKCLQRLNNGVKCRLVNLLRGNYTKDHPDAIITEEDMQNSNGDLEKEETV</sequence>
<comment type="caution">
    <text evidence="2">The sequence shown here is derived from an EMBL/GenBank/DDBJ whole genome shotgun (WGS) entry which is preliminary data.</text>
</comment>
<protein>
    <submittedName>
        <fullName evidence="2">Uncharacterized protein</fullName>
    </submittedName>
</protein>
<dbReference type="EMBL" id="JAUEIF010000014">
    <property type="protein sequence ID" value="MDN0026270.1"/>
    <property type="molecule type" value="Genomic_DNA"/>
</dbReference>
<reference evidence="2" key="2">
    <citation type="submission" date="2023-08" db="EMBL/GenBank/DDBJ databases">
        <title>Identification and characterization of horizontal gene transfer across gut microbiota members of farm animals based on homology search.</title>
        <authorList>
            <person name="Schwarzerova J."/>
            <person name="Nykrynova M."/>
            <person name="Jureckova K."/>
            <person name="Cejkova D."/>
            <person name="Rychlik I."/>
        </authorList>
    </citation>
    <scope>NUCLEOTIDE SEQUENCE</scope>
    <source>
        <strain evidence="2">ET15</strain>
    </source>
</reference>
<reference evidence="2" key="1">
    <citation type="submission" date="2023-06" db="EMBL/GenBank/DDBJ databases">
        <authorList>
            <person name="Zeman M."/>
            <person name="Kubasova T."/>
            <person name="Jahodarova E."/>
            <person name="Nykrynova M."/>
            <person name="Rychlik I."/>
        </authorList>
    </citation>
    <scope>NUCLEOTIDE SEQUENCE</scope>
    <source>
        <strain evidence="2">ET15</strain>
    </source>
</reference>
<organism evidence="2 3">
    <name type="scientific">Leyella lascolaii</name>
    <dbReference type="NCBI Taxonomy" id="1776379"/>
    <lineage>
        <taxon>Bacteria</taxon>
        <taxon>Pseudomonadati</taxon>
        <taxon>Bacteroidota</taxon>
        <taxon>Bacteroidia</taxon>
        <taxon>Bacteroidales</taxon>
        <taxon>Prevotellaceae</taxon>
        <taxon>Leyella</taxon>
    </lineage>
</organism>
<keyword evidence="1" id="KW-0175">Coiled coil</keyword>
<dbReference type="AlphaFoldDB" id="A0AAW7JWQ1"/>
<gene>
    <name evidence="2" type="ORF">QVN84_12195</name>
</gene>
<feature type="coiled-coil region" evidence="1">
    <location>
        <begin position="43"/>
        <end position="98"/>
    </location>
</feature>
<evidence type="ECO:0000313" key="3">
    <source>
        <dbReference type="Proteomes" id="UP001168478"/>
    </source>
</evidence>
<evidence type="ECO:0000256" key="1">
    <source>
        <dbReference type="SAM" id="Coils"/>
    </source>
</evidence>